<sequence length="341" mass="39861">MHRDAFPYNILVIEDNMGDFILINDYLFEMIREPQITHCQTFKQAQSVLQKPEEKFDMILLDLYLPDKNGQSLIDAVLQISQDAPVIILSGNSDLSFSIKSISSGVDDYLIKDDLRPTTLYKSIVYCIERRKKRQELLESEQRYNELFDFSPQPMWVFDLETLEFMDVNLAAIKHYGYNRSEFLSMKISDIRPVEEIPVLLEEVKDVRVVNPYFAIGVYKHLKKNGEIILVEIRANPIMYKGRKARVVLANDITEKIKYIESIEIQNKNLSEIAWIQSHLVRAPLARIMGIIQMFEHNKKMSEPEKQMFFEHIITSAHELDELIMEISQKAYLAKTKFAEE</sequence>
<dbReference type="InterPro" id="IPR000014">
    <property type="entry name" value="PAS"/>
</dbReference>
<dbReference type="SUPFAM" id="SSF55785">
    <property type="entry name" value="PYP-like sensor domain (PAS domain)"/>
    <property type="match status" value="1"/>
</dbReference>
<comment type="catalytic activity">
    <reaction evidence="1">
        <text>ATP + protein L-histidine = ADP + protein N-phospho-L-histidine.</text>
        <dbReference type="EC" id="2.7.13.3"/>
    </reaction>
</comment>
<dbReference type="InterPro" id="IPR051271">
    <property type="entry name" value="2C-system_Tx_regulators"/>
</dbReference>
<dbReference type="InterPro" id="IPR036097">
    <property type="entry name" value="HisK_dim/P_sf"/>
</dbReference>
<dbReference type="PANTHER" id="PTHR45526:SF1">
    <property type="entry name" value="TRANSCRIPTIONAL REGULATORY PROTEIN DCUR-RELATED"/>
    <property type="match status" value="1"/>
</dbReference>
<dbReference type="RefSeq" id="WP_283345731.1">
    <property type="nucleotide sequence ID" value="NZ_JASHIF010000018.1"/>
</dbReference>
<protein>
    <recommendedName>
        <fullName evidence="2">histidine kinase</fullName>
        <ecNumber evidence="2">2.7.13.3</ecNumber>
    </recommendedName>
</protein>
<dbReference type="CDD" id="cd00082">
    <property type="entry name" value="HisKA"/>
    <property type="match status" value="1"/>
</dbReference>
<dbReference type="InterPro" id="IPR003661">
    <property type="entry name" value="HisK_dim/P_dom"/>
</dbReference>
<feature type="modified residue" description="4-aspartylphosphate" evidence="3">
    <location>
        <position position="62"/>
    </location>
</feature>
<evidence type="ECO:0000259" key="5">
    <source>
        <dbReference type="PROSITE" id="PS50112"/>
    </source>
</evidence>
<evidence type="ECO:0000256" key="1">
    <source>
        <dbReference type="ARBA" id="ARBA00000085"/>
    </source>
</evidence>
<dbReference type="NCBIfam" id="TIGR00229">
    <property type="entry name" value="sensory_box"/>
    <property type="match status" value="1"/>
</dbReference>
<dbReference type="CDD" id="cd00156">
    <property type="entry name" value="REC"/>
    <property type="match status" value="1"/>
</dbReference>
<dbReference type="SMART" id="SM00091">
    <property type="entry name" value="PAS"/>
    <property type="match status" value="1"/>
</dbReference>
<evidence type="ECO:0000259" key="4">
    <source>
        <dbReference type="PROSITE" id="PS50110"/>
    </source>
</evidence>
<evidence type="ECO:0000256" key="3">
    <source>
        <dbReference type="PROSITE-ProRule" id="PRU00169"/>
    </source>
</evidence>
<feature type="domain" description="PAS" evidence="5">
    <location>
        <begin position="140"/>
        <end position="185"/>
    </location>
</feature>
<dbReference type="Gene3D" id="3.30.450.20">
    <property type="entry name" value="PAS domain"/>
    <property type="match status" value="1"/>
</dbReference>
<evidence type="ECO:0000256" key="2">
    <source>
        <dbReference type="ARBA" id="ARBA00012438"/>
    </source>
</evidence>
<evidence type="ECO:0000313" key="6">
    <source>
        <dbReference type="EMBL" id="MDI9861242.1"/>
    </source>
</evidence>
<dbReference type="Gene3D" id="1.10.287.130">
    <property type="match status" value="1"/>
</dbReference>
<dbReference type="PROSITE" id="PS50112">
    <property type="entry name" value="PAS"/>
    <property type="match status" value="1"/>
</dbReference>
<proteinExistence type="predicted"/>
<feature type="domain" description="Response regulatory" evidence="4">
    <location>
        <begin position="9"/>
        <end position="127"/>
    </location>
</feature>
<gene>
    <name evidence="6" type="ORF">QM524_18635</name>
</gene>
<dbReference type="Proteomes" id="UP001236507">
    <property type="component" value="Unassembled WGS sequence"/>
</dbReference>
<dbReference type="CDD" id="cd00130">
    <property type="entry name" value="PAS"/>
    <property type="match status" value="1"/>
</dbReference>
<evidence type="ECO:0000313" key="7">
    <source>
        <dbReference type="Proteomes" id="UP001236507"/>
    </source>
</evidence>
<dbReference type="Pfam" id="PF00072">
    <property type="entry name" value="Response_reg"/>
    <property type="match status" value="1"/>
</dbReference>
<dbReference type="PANTHER" id="PTHR45526">
    <property type="entry name" value="TRANSCRIPTIONAL REGULATORY PROTEIN DPIA"/>
    <property type="match status" value="1"/>
</dbReference>
<accession>A0ABT6YCC7</accession>
<dbReference type="InterPro" id="IPR001789">
    <property type="entry name" value="Sig_transdc_resp-reg_receiver"/>
</dbReference>
<dbReference type="EMBL" id="JASHIF010000018">
    <property type="protein sequence ID" value="MDI9861242.1"/>
    <property type="molecule type" value="Genomic_DNA"/>
</dbReference>
<dbReference type="InterPro" id="IPR011006">
    <property type="entry name" value="CheY-like_superfamily"/>
</dbReference>
<organism evidence="6 7">
    <name type="scientific">Flectobacillus roseus</name>
    <dbReference type="NCBI Taxonomy" id="502259"/>
    <lineage>
        <taxon>Bacteria</taxon>
        <taxon>Pseudomonadati</taxon>
        <taxon>Bacteroidota</taxon>
        <taxon>Cytophagia</taxon>
        <taxon>Cytophagales</taxon>
        <taxon>Flectobacillaceae</taxon>
        <taxon>Flectobacillus</taxon>
    </lineage>
</organism>
<dbReference type="Gene3D" id="3.40.50.2300">
    <property type="match status" value="1"/>
</dbReference>
<dbReference type="PROSITE" id="PS50110">
    <property type="entry name" value="RESPONSE_REGULATORY"/>
    <property type="match status" value="1"/>
</dbReference>
<reference evidence="6 7" key="1">
    <citation type="submission" date="2023-05" db="EMBL/GenBank/DDBJ databases">
        <title>Novel species of genus Flectobacillus isolated from stream in China.</title>
        <authorList>
            <person name="Lu H."/>
        </authorList>
    </citation>
    <scope>NUCLEOTIDE SEQUENCE [LARGE SCALE GENOMIC DNA]</scope>
    <source>
        <strain evidence="6 7">KCTC 42575</strain>
    </source>
</reference>
<dbReference type="Pfam" id="PF13426">
    <property type="entry name" value="PAS_9"/>
    <property type="match status" value="1"/>
</dbReference>
<dbReference type="SUPFAM" id="SSF52172">
    <property type="entry name" value="CheY-like"/>
    <property type="match status" value="1"/>
</dbReference>
<comment type="caution">
    <text evidence="6">The sequence shown here is derived from an EMBL/GenBank/DDBJ whole genome shotgun (WGS) entry which is preliminary data.</text>
</comment>
<dbReference type="InterPro" id="IPR035965">
    <property type="entry name" value="PAS-like_dom_sf"/>
</dbReference>
<dbReference type="SUPFAM" id="SSF47384">
    <property type="entry name" value="Homodimeric domain of signal transducing histidine kinase"/>
    <property type="match status" value="1"/>
</dbReference>
<keyword evidence="3" id="KW-0597">Phosphoprotein</keyword>
<dbReference type="EC" id="2.7.13.3" evidence="2"/>
<dbReference type="SMART" id="SM00448">
    <property type="entry name" value="REC"/>
    <property type="match status" value="1"/>
</dbReference>
<name>A0ABT6YCC7_9BACT</name>
<keyword evidence="7" id="KW-1185">Reference proteome</keyword>